<evidence type="ECO:0000313" key="3">
    <source>
        <dbReference type="Proteomes" id="UP000031670"/>
    </source>
</evidence>
<feature type="transmembrane region" description="Helical" evidence="1">
    <location>
        <begin position="41"/>
        <end position="59"/>
    </location>
</feature>
<keyword evidence="1" id="KW-1133">Transmembrane helix</keyword>
<organism evidence="2 3">
    <name type="scientific">Vibrio ishigakensis</name>
    <dbReference type="NCBI Taxonomy" id="1481914"/>
    <lineage>
        <taxon>Bacteria</taxon>
        <taxon>Pseudomonadati</taxon>
        <taxon>Pseudomonadota</taxon>
        <taxon>Gammaproteobacteria</taxon>
        <taxon>Vibrionales</taxon>
        <taxon>Vibrionaceae</taxon>
        <taxon>Vibrio</taxon>
    </lineage>
</organism>
<comment type="caution">
    <text evidence="2">The sequence shown here is derived from an EMBL/GenBank/DDBJ whole genome shotgun (WGS) entry which is preliminary data.</text>
</comment>
<name>A0A0B8PS95_9VIBR</name>
<keyword evidence="1" id="KW-0472">Membrane</keyword>
<dbReference type="Proteomes" id="UP000031670">
    <property type="component" value="Unassembled WGS sequence"/>
</dbReference>
<feature type="transmembrane region" description="Helical" evidence="1">
    <location>
        <begin position="14"/>
        <end position="35"/>
    </location>
</feature>
<keyword evidence="1" id="KW-0812">Transmembrane</keyword>
<proteinExistence type="predicted"/>
<evidence type="ECO:0000256" key="1">
    <source>
        <dbReference type="SAM" id="Phobius"/>
    </source>
</evidence>
<reference evidence="2 3" key="1">
    <citation type="submission" date="2015-01" db="EMBL/GenBank/DDBJ databases">
        <title>Vibrio sp. C5 JCM 19232 whole genome shotgun sequence.</title>
        <authorList>
            <person name="Sawabe T."/>
            <person name="Meirelles P."/>
            <person name="Feng G."/>
            <person name="Sayaka M."/>
            <person name="Hattori M."/>
            <person name="Ohkuma M."/>
        </authorList>
    </citation>
    <scope>NUCLEOTIDE SEQUENCE [LARGE SCALE GENOMIC DNA]</scope>
    <source>
        <strain evidence="2 3">JCM19232</strain>
    </source>
</reference>
<gene>
    <name evidence="2" type="ORF">JCM19232_5009</name>
</gene>
<sequence length="69" mass="7583">MIEWYASFSKGHPIVHKAIVSGIMIAIIGTIVMTLHYESGIGLLILLGFLPVLLFFGGASEYKKKYLQG</sequence>
<protein>
    <submittedName>
        <fullName evidence="2">Uncharacterized protein</fullName>
    </submittedName>
</protein>
<dbReference type="EMBL" id="BBSA01000020">
    <property type="protein sequence ID" value="GAM65509.1"/>
    <property type="molecule type" value="Genomic_DNA"/>
</dbReference>
<reference evidence="2 3" key="2">
    <citation type="submission" date="2015-01" db="EMBL/GenBank/DDBJ databases">
        <authorList>
            <consortium name="NBRP consortium"/>
            <person name="Sawabe T."/>
            <person name="Meirelles P."/>
            <person name="Feng G."/>
            <person name="Sayaka M."/>
            <person name="Hattori M."/>
            <person name="Ohkuma M."/>
        </authorList>
    </citation>
    <scope>NUCLEOTIDE SEQUENCE [LARGE SCALE GENOMIC DNA]</scope>
    <source>
        <strain evidence="2 3">JCM19232</strain>
    </source>
</reference>
<dbReference type="AlphaFoldDB" id="A0A0B8PS95"/>
<accession>A0A0B8PS95</accession>
<evidence type="ECO:0000313" key="2">
    <source>
        <dbReference type="EMBL" id="GAM65509.1"/>
    </source>
</evidence>